<dbReference type="AlphaFoldDB" id="A0A3E0LUZ2"/>
<dbReference type="EMBL" id="QQWE01000017">
    <property type="protein sequence ID" value="REJ51002.1"/>
    <property type="molecule type" value="Genomic_DNA"/>
</dbReference>
<protein>
    <submittedName>
        <fullName evidence="2">Uncharacterized protein</fullName>
    </submittedName>
</protein>
<sequence>MLTKPQQTWNTLSKQFWANKNKALFFGASGAAGGAFGSMIGEIVMAGTQRGLATSFIDSIGLIIRVGIWFGLAGASISIALLLGYYWYLNKQFRPRQVFQEGTLPGCLAGILAGAIAQVIYGISPNELLRVVCWGIAGGLLGLGLSFKIRNLGKWRGLFGGILGGMIGGCLFILFTFLTGEVAGRFFGLAAIGFFIGLMIILVEAVFRDAWLVVHWSPTEQKTLSLGREAILLGSSDRAQIYLPKQQGYPSVTAQLYTREKEVILQFYPDYARDRKMQKSTQILKDGDRRQFGNLILEVKISRS</sequence>
<evidence type="ECO:0000313" key="3">
    <source>
        <dbReference type="Proteomes" id="UP000256301"/>
    </source>
</evidence>
<proteinExistence type="predicted"/>
<dbReference type="Proteomes" id="UP000256301">
    <property type="component" value="Unassembled WGS sequence"/>
</dbReference>
<accession>A0A3E0LUZ2</accession>
<name>A0A3E0LUZ2_MICAE</name>
<organism evidence="2 3">
    <name type="scientific">Microcystis aeruginosa DA14</name>
    <dbReference type="NCBI Taxonomy" id="1987506"/>
    <lineage>
        <taxon>Bacteria</taxon>
        <taxon>Bacillati</taxon>
        <taxon>Cyanobacteriota</taxon>
        <taxon>Cyanophyceae</taxon>
        <taxon>Oscillatoriophycideae</taxon>
        <taxon>Chroococcales</taxon>
        <taxon>Microcystaceae</taxon>
        <taxon>Microcystis</taxon>
    </lineage>
</organism>
<keyword evidence="1" id="KW-0472">Membrane</keyword>
<feature type="transmembrane region" description="Helical" evidence="1">
    <location>
        <begin position="101"/>
        <end position="123"/>
    </location>
</feature>
<reference evidence="2 3" key="1">
    <citation type="submission" date="2017-08" db="EMBL/GenBank/DDBJ databases">
        <title>Functional genomic and metabolic studies of the symbiotic interactions of six Microcystis-dominated communities.</title>
        <authorList>
            <person name="Li Q."/>
            <person name="Lin F."/>
        </authorList>
    </citation>
    <scope>NUCLEOTIDE SEQUENCE [LARGE SCALE GENOMIC DNA]</scope>
    <source>
        <strain evidence="2">DA14</strain>
    </source>
</reference>
<evidence type="ECO:0000313" key="2">
    <source>
        <dbReference type="EMBL" id="REJ51002.1"/>
    </source>
</evidence>
<keyword evidence="1" id="KW-0812">Transmembrane</keyword>
<feature type="transmembrane region" description="Helical" evidence="1">
    <location>
        <begin position="186"/>
        <end position="207"/>
    </location>
</feature>
<keyword evidence="1" id="KW-1133">Transmembrane helix</keyword>
<evidence type="ECO:0000256" key="1">
    <source>
        <dbReference type="SAM" id="Phobius"/>
    </source>
</evidence>
<feature type="transmembrane region" description="Helical" evidence="1">
    <location>
        <begin position="66"/>
        <end position="89"/>
    </location>
</feature>
<gene>
    <name evidence="2" type="ORF">DWQ56_25325</name>
</gene>
<feature type="transmembrane region" description="Helical" evidence="1">
    <location>
        <begin position="159"/>
        <end position="180"/>
    </location>
</feature>
<feature type="transmembrane region" description="Helical" evidence="1">
    <location>
        <begin position="129"/>
        <end position="147"/>
    </location>
</feature>
<comment type="caution">
    <text evidence="2">The sequence shown here is derived from an EMBL/GenBank/DDBJ whole genome shotgun (WGS) entry which is preliminary data.</text>
</comment>
<feature type="transmembrane region" description="Helical" evidence="1">
    <location>
        <begin position="23"/>
        <end position="46"/>
    </location>
</feature>